<protein>
    <submittedName>
        <fullName evidence="2">Uncharacterized protein</fullName>
    </submittedName>
</protein>
<feature type="compositionally biased region" description="Basic and acidic residues" evidence="1">
    <location>
        <begin position="186"/>
        <end position="201"/>
    </location>
</feature>
<evidence type="ECO:0000313" key="3">
    <source>
        <dbReference type="Proteomes" id="UP000240493"/>
    </source>
</evidence>
<reference evidence="2 3" key="1">
    <citation type="submission" date="2016-07" db="EMBL/GenBank/DDBJ databases">
        <title>Multiple horizontal gene transfer events from other fungi enriched the ability of initially mycotrophic Trichoderma (Ascomycota) to feed on dead plant biomass.</title>
        <authorList>
            <consortium name="DOE Joint Genome Institute"/>
            <person name="Aerts A."/>
            <person name="Atanasova L."/>
            <person name="Chenthamara K."/>
            <person name="Zhang J."/>
            <person name="Grujic M."/>
            <person name="Henrissat B."/>
            <person name="Kuo A."/>
            <person name="Salamov A."/>
            <person name="Lipzen A."/>
            <person name="Labutti K."/>
            <person name="Barry K."/>
            <person name="Miao Y."/>
            <person name="Rahimi M.J."/>
            <person name="Shen Q."/>
            <person name="Grigoriev I.V."/>
            <person name="Kubicek C.P."/>
            <person name="Druzhinina I.S."/>
        </authorList>
    </citation>
    <scope>NUCLEOTIDE SEQUENCE [LARGE SCALE GENOMIC DNA]</scope>
    <source>
        <strain evidence="2 3">CBS 433.97</strain>
    </source>
</reference>
<dbReference type="OrthoDB" id="10628160at2759"/>
<dbReference type="AlphaFoldDB" id="A0A2T3ZLE7"/>
<sequence length="227" mass="26508">MKQQRKKEWPKWINFWRPGRDARRPTRSSDFDRICGWSLCGASPAATALPCLSFGIVPRQIRCWETRPRGRLWREMHGQAAWSVDEERGSREQRWQDRGPRRRGLRMQREHGELTAFWGNTKLRSEATSKALERGILVGVVGQQVELQARMRDKTPRPSAECSSEGVEAAVNGWLAQYYQRLIHRREDKKAKQSKAREEKKRKTKLQGQRGDQGGWILHARPRLAEK</sequence>
<name>A0A2T3ZLE7_TRIA4</name>
<keyword evidence="3" id="KW-1185">Reference proteome</keyword>
<feature type="region of interest" description="Disordered" evidence="1">
    <location>
        <begin position="186"/>
        <end position="227"/>
    </location>
</feature>
<dbReference type="EMBL" id="KZ679257">
    <property type="protein sequence ID" value="PTB45637.1"/>
    <property type="molecule type" value="Genomic_DNA"/>
</dbReference>
<dbReference type="Proteomes" id="UP000240493">
    <property type="component" value="Unassembled WGS sequence"/>
</dbReference>
<evidence type="ECO:0000313" key="2">
    <source>
        <dbReference type="EMBL" id="PTB45637.1"/>
    </source>
</evidence>
<organism evidence="2 3">
    <name type="scientific">Trichoderma asperellum (strain ATCC 204424 / CBS 433.97 / NBRC 101777)</name>
    <dbReference type="NCBI Taxonomy" id="1042311"/>
    <lineage>
        <taxon>Eukaryota</taxon>
        <taxon>Fungi</taxon>
        <taxon>Dikarya</taxon>
        <taxon>Ascomycota</taxon>
        <taxon>Pezizomycotina</taxon>
        <taxon>Sordariomycetes</taxon>
        <taxon>Hypocreomycetidae</taxon>
        <taxon>Hypocreales</taxon>
        <taxon>Hypocreaceae</taxon>
        <taxon>Trichoderma</taxon>
    </lineage>
</organism>
<accession>A0A2T3ZLE7</accession>
<proteinExistence type="predicted"/>
<gene>
    <name evidence="2" type="ORF">M441DRAFT_321798</name>
</gene>
<feature type="non-terminal residue" evidence="2">
    <location>
        <position position="227"/>
    </location>
</feature>
<evidence type="ECO:0000256" key="1">
    <source>
        <dbReference type="SAM" id="MobiDB-lite"/>
    </source>
</evidence>